<dbReference type="AlphaFoldDB" id="T1IWE1"/>
<dbReference type="EnsemblMetazoa" id="SMAR005508-RA">
    <property type="protein sequence ID" value="SMAR005508-PA"/>
    <property type="gene ID" value="SMAR005508"/>
</dbReference>
<evidence type="ECO:0000313" key="3">
    <source>
        <dbReference type="Proteomes" id="UP000014500"/>
    </source>
</evidence>
<proteinExistence type="predicted"/>
<dbReference type="Proteomes" id="UP000014500">
    <property type="component" value="Unassembled WGS sequence"/>
</dbReference>
<protein>
    <submittedName>
        <fullName evidence="2">Uncharacterized protein</fullName>
    </submittedName>
</protein>
<organism evidence="2 3">
    <name type="scientific">Strigamia maritima</name>
    <name type="common">European centipede</name>
    <name type="synonym">Geophilus maritimus</name>
    <dbReference type="NCBI Taxonomy" id="126957"/>
    <lineage>
        <taxon>Eukaryota</taxon>
        <taxon>Metazoa</taxon>
        <taxon>Ecdysozoa</taxon>
        <taxon>Arthropoda</taxon>
        <taxon>Myriapoda</taxon>
        <taxon>Chilopoda</taxon>
        <taxon>Pleurostigmophora</taxon>
        <taxon>Geophilomorpha</taxon>
        <taxon>Linotaeniidae</taxon>
        <taxon>Strigamia</taxon>
    </lineage>
</organism>
<evidence type="ECO:0000313" key="2">
    <source>
        <dbReference type="EnsemblMetazoa" id="SMAR005508-PA"/>
    </source>
</evidence>
<reference evidence="3" key="1">
    <citation type="submission" date="2011-05" db="EMBL/GenBank/DDBJ databases">
        <authorList>
            <person name="Richards S.R."/>
            <person name="Qu J."/>
            <person name="Jiang H."/>
            <person name="Jhangiani S.N."/>
            <person name="Agravi P."/>
            <person name="Goodspeed R."/>
            <person name="Gross S."/>
            <person name="Mandapat C."/>
            <person name="Jackson L."/>
            <person name="Mathew T."/>
            <person name="Pu L."/>
            <person name="Thornton R."/>
            <person name="Saada N."/>
            <person name="Wilczek-Boney K.B."/>
            <person name="Lee S."/>
            <person name="Kovar C."/>
            <person name="Wu Y."/>
            <person name="Scherer S.E."/>
            <person name="Worley K.C."/>
            <person name="Muzny D.M."/>
            <person name="Gibbs R."/>
        </authorList>
    </citation>
    <scope>NUCLEOTIDE SEQUENCE</scope>
    <source>
        <strain evidence="3">Brora</strain>
    </source>
</reference>
<name>T1IWE1_STRMM</name>
<reference evidence="2" key="2">
    <citation type="submission" date="2015-02" db="UniProtKB">
        <authorList>
            <consortium name="EnsemblMetazoa"/>
        </authorList>
    </citation>
    <scope>IDENTIFICATION</scope>
</reference>
<keyword evidence="1" id="KW-0472">Membrane</keyword>
<dbReference type="HOGENOM" id="CLU_1880659_0_0_1"/>
<dbReference type="EMBL" id="JH431612">
    <property type="status" value="NOT_ANNOTATED_CDS"/>
    <property type="molecule type" value="Genomic_DNA"/>
</dbReference>
<keyword evidence="3" id="KW-1185">Reference proteome</keyword>
<evidence type="ECO:0000256" key="1">
    <source>
        <dbReference type="SAM" id="Phobius"/>
    </source>
</evidence>
<accession>T1IWE1</accession>
<keyword evidence="1" id="KW-1133">Transmembrane helix</keyword>
<keyword evidence="1" id="KW-0812">Transmembrane</keyword>
<sequence length="135" mass="14982">MALLSNPVGQIDTTDDKWTLKIDNSDFTSISVVDQQVEIERRSPVPYTYNFTKENYHIPEDFDRVTTTVDSSGGATIVACSNSIESAVNDFNLFDEETLAALVPLSVMLVFYTVMLFYGYGCLFHSIMVARAGCA</sequence>
<feature type="transmembrane region" description="Helical" evidence="1">
    <location>
        <begin position="99"/>
        <end position="121"/>
    </location>
</feature>